<dbReference type="InterPro" id="IPR027417">
    <property type="entry name" value="P-loop_NTPase"/>
</dbReference>
<dbReference type="GO" id="GO:0003678">
    <property type="term" value="F:DNA helicase activity"/>
    <property type="evidence" value="ECO:0007669"/>
    <property type="project" value="UniProtKB-UniRule"/>
</dbReference>
<dbReference type="InterPro" id="IPR006697">
    <property type="entry name" value="RecC"/>
</dbReference>
<evidence type="ECO:0000256" key="5">
    <source>
        <dbReference type="ARBA" id="ARBA00022806"/>
    </source>
</evidence>
<dbReference type="InterPro" id="IPR041500">
    <property type="entry name" value="RecC_C"/>
</dbReference>
<keyword evidence="13" id="KW-1185">Reference proteome</keyword>
<evidence type="ECO:0000256" key="6">
    <source>
        <dbReference type="ARBA" id="ARBA00022839"/>
    </source>
</evidence>
<evidence type="ECO:0000256" key="10">
    <source>
        <dbReference type="HAMAP-Rule" id="MF_01486"/>
    </source>
</evidence>
<comment type="subunit">
    <text evidence="10">Heterotrimer of RecB, RecC and RecD. All subunits contribute to DNA-binding.</text>
</comment>
<dbReference type="GO" id="GO:0005524">
    <property type="term" value="F:ATP binding"/>
    <property type="evidence" value="ECO:0007669"/>
    <property type="project" value="UniProtKB-UniRule"/>
</dbReference>
<comment type="miscellaneous">
    <text evidence="10">In the RecBCD complex, RecB has a slow 3'-5' helicase, an exonuclease activity and loads RecA onto ssDNA, RecD has a fast 5'-3' helicase activity, while RecC stimulates the ATPase and processivity of the RecB helicase and contributes to recognition of the Chi site.</text>
</comment>
<dbReference type="Gene3D" id="3.40.50.300">
    <property type="entry name" value="P-loop containing nucleotide triphosphate hydrolases"/>
    <property type="match status" value="2"/>
</dbReference>
<dbReference type="Pfam" id="PF04257">
    <property type="entry name" value="Exonuc_V_gamma"/>
    <property type="match status" value="1"/>
</dbReference>
<evidence type="ECO:0000256" key="9">
    <source>
        <dbReference type="ARBA" id="ARBA00023204"/>
    </source>
</evidence>
<dbReference type="KEGG" id="mpad:KEF85_00460"/>
<dbReference type="PANTHER" id="PTHR30591:SF1">
    <property type="entry name" value="RECBCD ENZYME SUBUNIT RECC"/>
    <property type="match status" value="1"/>
</dbReference>
<keyword evidence="4 10" id="KW-0378">Hydrolase</keyword>
<protein>
    <recommendedName>
        <fullName evidence="10">RecBCD enzyme subunit RecC</fullName>
    </recommendedName>
    <alternativeName>
        <fullName evidence="10">Exonuclease V subunit RecC</fullName>
        <shortName evidence="10">ExoV subunit RecC</shortName>
    </alternativeName>
    <alternativeName>
        <fullName evidence="10">Helicase/nuclease RecBCD subunit RecC</fullName>
    </alternativeName>
</protein>
<evidence type="ECO:0000259" key="11">
    <source>
        <dbReference type="Pfam" id="PF17946"/>
    </source>
</evidence>
<dbReference type="RefSeq" id="WP_215582544.1">
    <property type="nucleotide sequence ID" value="NZ_CP073754.1"/>
</dbReference>
<dbReference type="GO" id="GO:0000724">
    <property type="term" value="P:double-strand break repair via homologous recombination"/>
    <property type="evidence" value="ECO:0007669"/>
    <property type="project" value="UniProtKB-UniRule"/>
</dbReference>
<keyword evidence="3 10" id="KW-0227">DNA damage</keyword>
<comment type="similarity">
    <text evidence="10">Belongs to the RecC family.</text>
</comment>
<dbReference type="GO" id="GO:0009338">
    <property type="term" value="C:exodeoxyribonuclease V complex"/>
    <property type="evidence" value="ECO:0007669"/>
    <property type="project" value="InterPro"/>
</dbReference>
<name>A0A975MNA6_9GAMM</name>
<accession>A0A975MNA6</accession>
<evidence type="ECO:0000256" key="2">
    <source>
        <dbReference type="ARBA" id="ARBA00022741"/>
    </source>
</evidence>
<keyword evidence="2 10" id="KW-0547">Nucleotide-binding</keyword>
<proteinExistence type="inferred from homology"/>
<dbReference type="AlphaFoldDB" id="A0A975MNA6"/>
<dbReference type="Pfam" id="PF17946">
    <property type="entry name" value="RecC_C"/>
    <property type="match status" value="1"/>
</dbReference>
<keyword evidence="9 10" id="KW-0234">DNA repair</keyword>
<dbReference type="Gene3D" id="1.10.10.160">
    <property type="match status" value="1"/>
</dbReference>
<feature type="domain" description="RecC C-terminal" evidence="11">
    <location>
        <begin position="760"/>
        <end position="974"/>
    </location>
</feature>
<dbReference type="SUPFAM" id="SSF52980">
    <property type="entry name" value="Restriction endonuclease-like"/>
    <property type="match status" value="1"/>
</dbReference>
<evidence type="ECO:0000256" key="8">
    <source>
        <dbReference type="ARBA" id="ARBA00023125"/>
    </source>
</evidence>
<keyword evidence="7 10" id="KW-0067">ATP-binding</keyword>
<dbReference type="PIRSF" id="PIRSF000980">
    <property type="entry name" value="RecC"/>
    <property type="match status" value="1"/>
</dbReference>
<dbReference type="InterPro" id="IPR013986">
    <property type="entry name" value="DExx_box_DNA_helicase_dom_sf"/>
</dbReference>
<keyword evidence="5 10" id="KW-0347">Helicase</keyword>
<dbReference type="GO" id="GO:0003677">
    <property type="term" value="F:DNA binding"/>
    <property type="evidence" value="ECO:0007669"/>
    <property type="project" value="UniProtKB-UniRule"/>
</dbReference>
<dbReference type="GO" id="GO:0008854">
    <property type="term" value="F:exodeoxyribonuclease V activity"/>
    <property type="evidence" value="ECO:0007669"/>
    <property type="project" value="InterPro"/>
</dbReference>
<keyword evidence="8 10" id="KW-0238">DNA-binding</keyword>
<dbReference type="Gene3D" id="3.40.50.10930">
    <property type="match status" value="1"/>
</dbReference>
<reference evidence="12" key="1">
    <citation type="submission" date="2021-04" db="EMBL/GenBank/DDBJ databases">
        <title>Draft genome sequence data of methanotrophic Methylovulum sp. strain S1L and Methylomonas sp. strain S2AM isolated from boreal lake water columns.</title>
        <authorList>
            <person name="Rissanen A.J."/>
            <person name="Mangayil R."/>
            <person name="Svenning M.M."/>
            <person name="Khanongnuch R."/>
        </authorList>
    </citation>
    <scope>NUCLEOTIDE SEQUENCE</scope>
    <source>
        <strain evidence="12">S2AM</strain>
    </source>
</reference>
<dbReference type="PANTHER" id="PTHR30591">
    <property type="entry name" value="RECBCD ENZYME SUBUNIT RECC"/>
    <property type="match status" value="1"/>
</dbReference>
<organism evidence="12 13">
    <name type="scientific">Methylomonas paludis</name>
    <dbReference type="NCBI Taxonomy" id="1173101"/>
    <lineage>
        <taxon>Bacteria</taxon>
        <taxon>Pseudomonadati</taxon>
        <taxon>Pseudomonadota</taxon>
        <taxon>Gammaproteobacteria</taxon>
        <taxon>Methylococcales</taxon>
        <taxon>Methylococcaceae</taxon>
        <taxon>Methylomonas</taxon>
    </lineage>
</organism>
<keyword evidence="1 10" id="KW-0540">Nuclease</keyword>
<comment type="function">
    <text evidence="10">A helicase/nuclease that prepares dsDNA breaks (DSB) for recombinational DNA repair. Binds to DSBs and unwinds DNA via a highly rapid and processive ATP-dependent bidirectional helicase activity. Unwinds dsDNA until it encounters a Chi (crossover hotspot instigator) sequence from the 3' direction. Cuts ssDNA a few nucleotides 3' to the Chi site. The properties and activities of the enzyme are changed at Chi. The Chi-altered holoenzyme produces a long 3'-ssDNA overhang and facilitates RecA-binding to the ssDNA for homologous DNA recombination and repair. Holoenzyme degrades any linearized DNA that is unable to undergo homologous recombination. In the holoenzyme this subunit recognizes the wild-type Chi sequence, and when added to isolated RecB increases its ATP-dependent helicase processivity.</text>
</comment>
<dbReference type="InterPro" id="IPR011335">
    <property type="entry name" value="Restrct_endonuc-II-like"/>
</dbReference>
<sequence length="1035" mass="118010">MFILHSSNKTENLVGHLVAVLKSAPLASPFAQEVFLIQSQGMERWLSQQLAEHFQVWANFKYLFPGAFFNNLTTQLHENAAEDSRAFDRQFLVWQFDKLLRDLDGDVFQPLQVFLSGDNLELKRYQLAQQLANLYDQYQLLRPDVLDNWQQGHCRDQSDTVAWQCRLWQMLTAEIGPQHRGELWRQSIKLLQQARPAQYARILPERVSVFGINHMPPLLLSYLQALSQHCDVHLYIFNPVQEYWADLPSKHLQKQLADFNGHPLLVSLGQQGREFQQLLLEQAQFHFEPSSFEVSPAASNLQHLQNDILTNQSPDLQLSRDGTISIHSCHSRLREVQVLKNQLLEILEQQPDIALRDIVVMAPDIQCYAPFISAVFADIQHAIADRSLRIVNACLSSLLGFLKLSQSRFGWQSVLDLLEQPVVYRNFGLNQDDMELIRYWISDTQVRWGKSADHLQSLGLPPLAQNTWQAALARLFMGYAVGSEHDFVAGVLPYPDIEGSSSQALGGLNDFLQLLFQASSESQAAHSLLHWHTLLSNYTDRLFSNIDPVERQPLNDLLSELAELAEIHQPAVNLAVVLAWINGRLDESISANGFLRGQLTFCAMLPMRSIPFQVIALLGMNDGEFPRIQRNPGFDLLAQQPRLGDRSRRADDRYQFLEILLSARRQLIITYIGQSQQDNSRLPPSVIVTELLEVLQSAYQLHDLVIDHPLHPFSVRYFDNSRSRLFSYAENDYATACCLNAEPVAQQPWWQGVVPLAESQTIAISDLFDFYRHPQRFFLQQLGVRMPQWAAEPEEREPFQLDGLSRYAIQQQWIAEILQGGDLQLSKLQAQGLWLPGTLGEIVWQREQPKMQDFAEQIRQLGLGPAQPGLVIDLRLGRFHLVGKLEHIYANASLFYRYSKLKGKDLICAWLHHLIINQIQRQNTYLLSQDHSLVFPAELGNEELLLGLLAVYIQGLQRPDGFFTEAAFNYVQQKNTDAALSKVIAQVKEQIDNGYEPDISQLLAGRSLEEVFNNEFADLCQTLIAPAWSAANGNV</sequence>
<evidence type="ECO:0000256" key="1">
    <source>
        <dbReference type="ARBA" id="ARBA00022722"/>
    </source>
</evidence>
<dbReference type="EMBL" id="CP073754">
    <property type="protein sequence ID" value="QWF71008.1"/>
    <property type="molecule type" value="Genomic_DNA"/>
</dbReference>
<keyword evidence="6 10" id="KW-0269">Exonuclease</keyword>
<gene>
    <name evidence="10 12" type="primary">recC</name>
    <name evidence="12" type="ORF">KEF85_00460</name>
</gene>
<dbReference type="NCBIfam" id="TIGR01450">
    <property type="entry name" value="recC"/>
    <property type="match status" value="1"/>
</dbReference>
<evidence type="ECO:0000313" key="12">
    <source>
        <dbReference type="EMBL" id="QWF71008.1"/>
    </source>
</evidence>
<dbReference type="Gene3D" id="1.10.10.990">
    <property type="match status" value="1"/>
</dbReference>
<dbReference type="SUPFAM" id="SSF52540">
    <property type="entry name" value="P-loop containing nucleoside triphosphate hydrolases"/>
    <property type="match status" value="2"/>
</dbReference>
<evidence type="ECO:0000256" key="7">
    <source>
        <dbReference type="ARBA" id="ARBA00022840"/>
    </source>
</evidence>
<dbReference type="HAMAP" id="MF_01486">
    <property type="entry name" value="RecC"/>
    <property type="match status" value="1"/>
</dbReference>
<evidence type="ECO:0000313" key="13">
    <source>
        <dbReference type="Proteomes" id="UP000676649"/>
    </source>
</evidence>
<evidence type="ECO:0000256" key="4">
    <source>
        <dbReference type="ARBA" id="ARBA00022801"/>
    </source>
</evidence>
<dbReference type="Proteomes" id="UP000676649">
    <property type="component" value="Chromosome"/>
</dbReference>
<evidence type="ECO:0000256" key="3">
    <source>
        <dbReference type="ARBA" id="ARBA00022763"/>
    </source>
</evidence>